<dbReference type="AlphaFoldDB" id="A0AAD8HLP9"/>
<evidence type="ECO:0000313" key="1">
    <source>
        <dbReference type="EMBL" id="KAK1369474.1"/>
    </source>
</evidence>
<comment type="caution">
    <text evidence="1">The sequence shown here is derived from an EMBL/GenBank/DDBJ whole genome shotgun (WGS) entry which is preliminary data.</text>
</comment>
<gene>
    <name evidence="1" type="ORF">POM88_035566</name>
</gene>
<sequence length="198" mass="23103">MVYYLSDDQKQWVRNSGFEPLLYFCLEMLPGKLAYNIFQIFDHNSVSLRLKNATISITYEDVFDVLGLPHGGEMVKLGPTEMFQERTKEWLAQFETEKEREQITPGKIVQLMKGQGLTQNFKLNFLIVFSNVLVGSSPNSYVDTQLLRLPGNMDQWYRGSLIFLTLFHVDRVRHKGIKLVDRHFPSFKGWTEEILKTM</sequence>
<evidence type="ECO:0000313" key="2">
    <source>
        <dbReference type="Proteomes" id="UP001237642"/>
    </source>
</evidence>
<organism evidence="1 2">
    <name type="scientific">Heracleum sosnowskyi</name>
    <dbReference type="NCBI Taxonomy" id="360622"/>
    <lineage>
        <taxon>Eukaryota</taxon>
        <taxon>Viridiplantae</taxon>
        <taxon>Streptophyta</taxon>
        <taxon>Embryophyta</taxon>
        <taxon>Tracheophyta</taxon>
        <taxon>Spermatophyta</taxon>
        <taxon>Magnoliopsida</taxon>
        <taxon>eudicotyledons</taxon>
        <taxon>Gunneridae</taxon>
        <taxon>Pentapetalae</taxon>
        <taxon>asterids</taxon>
        <taxon>campanulids</taxon>
        <taxon>Apiales</taxon>
        <taxon>Apiaceae</taxon>
        <taxon>Apioideae</taxon>
        <taxon>apioid superclade</taxon>
        <taxon>Tordylieae</taxon>
        <taxon>Tordyliinae</taxon>
        <taxon>Heracleum</taxon>
    </lineage>
</organism>
<dbReference type="PANTHER" id="PTHR34835">
    <property type="entry name" value="OS07G0283600 PROTEIN-RELATED"/>
    <property type="match status" value="1"/>
</dbReference>
<reference evidence="1" key="1">
    <citation type="submission" date="2023-02" db="EMBL/GenBank/DDBJ databases">
        <title>Genome of toxic invasive species Heracleum sosnowskyi carries increased number of genes despite the absence of recent whole-genome duplications.</title>
        <authorList>
            <person name="Schelkunov M."/>
            <person name="Shtratnikova V."/>
            <person name="Makarenko M."/>
            <person name="Klepikova A."/>
            <person name="Omelchenko D."/>
            <person name="Novikova G."/>
            <person name="Obukhova E."/>
            <person name="Bogdanov V."/>
            <person name="Penin A."/>
            <person name="Logacheva M."/>
        </authorList>
    </citation>
    <scope>NUCLEOTIDE SEQUENCE</scope>
    <source>
        <strain evidence="1">Hsosn_3</strain>
        <tissue evidence="1">Leaf</tissue>
    </source>
</reference>
<reference evidence="1" key="2">
    <citation type="submission" date="2023-05" db="EMBL/GenBank/DDBJ databases">
        <authorList>
            <person name="Schelkunov M.I."/>
        </authorList>
    </citation>
    <scope>NUCLEOTIDE SEQUENCE</scope>
    <source>
        <strain evidence="1">Hsosn_3</strain>
        <tissue evidence="1">Leaf</tissue>
    </source>
</reference>
<protein>
    <submittedName>
        <fullName evidence="1">Uncharacterized protein</fullName>
    </submittedName>
</protein>
<proteinExistence type="predicted"/>
<dbReference type="EMBL" id="JAUIZM010000008">
    <property type="protein sequence ID" value="KAK1369474.1"/>
    <property type="molecule type" value="Genomic_DNA"/>
</dbReference>
<dbReference type="Proteomes" id="UP001237642">
    <property type="component" value="Unassembled WGS sequence"/>
</dbReference>
<name>A0AAD8HLP9_9APIA</name>
<keyword evidence="2" id="KW-1185">Reference proteome</keyword>
<accession>A0AAD8HLP9</accession>
<dbReference type="PANTHER" id="PTHR34835:SF90">
    <property type="entry name" value="AMINOTRANSFERASE-LIKE PLANT MOBILE DOMAIN-CONTAINING PROTEIN"/>
    <property type="match status" value="1"/>
</dbReference>